<feature type="transmembrane region" description="Helical" evidence="1">
    <location>
        <begin position="249"/>
        <end position="270"/>
    </location>
</feature>
<sequence>MITTLQRLYIILINHEWQAKILNHFIVFPFMSIIDFISMALFIATIIYISLKQIETFKIKLLVSMPFIILIFLFSRSFVLLPIYIYSLIAATYLYTIFFYIPFAIDFILILISSLDHMATLKLLLISISVPMLMSMFLDKNMKKYGLENEEHKGKDIKRESYRDYFQIGTGIITILVFVFFGHFGKVIILYSVLLIYLFGNILYLHKDYRITNLVYRMERENTKLGLGSMYLASGFLLVMGFIGSIKVLYVAAFLIMVGDSLATIIGMRLRTPRLVYNNKKSVGGFLAMCIPSFIFGVFFIFYVPAIFYSVFATFAESISNKIADDNITIPVSIIIAHFILAVA</sequence>
<organism evidence="2 3">
    <name type="scientific">Acidiplasma aeolicum</name>
    <dbReference type="NCBI Taxonomy" id="507754"/>
    <lineage>
        <taxon>Archaea</taxon>
        <taxon>Methanobacteriati</taxon>
        <taxon>Thermoplasmatota</taxon>
        <taxon>Thermoplasmata</taxon>
        <taxon>Thermoplasmatales</taxon>
        <taxon>Ferroplasmaceae</taxon>
        <taxon>Acidiplasma</taxon>
    </lineage>
</organism>
<evidence type="ECO:0000313" key="2">
    <source>
        <dbReference type="EMBL" id="KQB35364.1"/>
    </source>
</evidence>
<protein>
    <recommendedName>
        <fullName evidence="4">Phosphatidate cytidylyltransferase</fullName>
    </recommendedName>
</protein>
<reference evidence="2 3" key="1">
    <citation type="submission" date="2015-09" db="EMBL/GenBank/DDBJ databases">
        <title>Heavy metals and arsenic resistance mechanisms in polyextremophilic archaea of the family Ferroplasmaceae.</title>
        <authorList>
            <person name="Bulaev A.G."/>
            <person name="Kanygina A.V."/>
        </authorList>
    </citation>
    <scope>NUCLEOTIDE SEQUENCE [LARGE SCALE GENOMIC DNA]</scope>
    <source>
        <strain evidence="2 3">VT</strain>
    </source>
</reference>
<dbReference type="Proteomes" id="UP000050320">
    <property type="component" value="Unassembled WGS sequence"/>
</dbReference>
<feature type="transmembrane region" description="Helical" evidence="1">
    <location>
        <begin position="93"/>
        <end position="113"/>
    </location>
</feature>
<dbReference type="AlphaFoldDB" id="A0A0N8VL28"/>
<feature type="transmembrane region" description="Helical" evidence="1">
    <location>
        <begin position="119"/>
        <end position="138"/>
    </location>
</feature>
<name>A0A0N8VL28_9ARCH</name>
<feature type="transmembrane region" description="Helical" evidence="1">
    <location>
        <begin position="188"/>
        <end position="205"/>
    </location>
</feature>
<feature type="transmembrane region" description="Helical" evidence="1">
    <location>
        <begin position="282"/>
        <end position="308"/>
    </location>
</feature>
<keyword evidence="1" id="KW-0472">Membrane</keyword>
<evidence type="ECO:0000256" key="1">
    <source>
        <dbReference type="SAM" id="Phobius"/>
    </source>
</evidence>
<gene>
    <name evidence="2" type="ORF">AOG54_03060</name>
</gene>
<feature type="transmembrane region" description="Helical" evidence="1">
    <location>
        <begin position="21"/>
        <end position="49"/>
    </location>
</feature>
<evidence type="ECO:0000313" key="3">
    <source>
        <dbReference type="Proteomes" id="UP000050320"/>
    </source>
</evidence>
<comment type="caution">
    <text evidence="2">The sequence shown here is derived from an EMBL/GenBank/DDBJ whole genome shotgun (WGS) entry which is preliminary data.</text>
</comment>
<proteinExistence type="predicted"/>
<keyword evidence="3" id="KW-1185">Reference proteome</keyword>
<evidence type="ECO:0008006" key="4">
    <source>
        <dbReference type="Google" id="ProtNLM"/>
    </source>
</evidence>
<feature type="transmembrane region" description="Helical" evidence="1">
    <location>
        <begin position="61"/>
        <end position="86"/>
    </location>
</feature>
<accession>A0A0N8VL28</accession>
<dbReference type="EMBL" id="LKBG01000134">
    <property type="protein sequence ID" value="KQB35364.1"/>
    <property type="molecule type" value="Genomic_DNA"/>
</dbReference>
<keyword evidence="1" id="KW-0812">Transmembrane</keyword>
<keyword evidence="1" id="KW-1133">Transmembrane helix</keyword>
<feature type="transmembrane region" description="Helical" evidence="1">
    <location>
        <begin position="225"/>
        <end position="243"/>
    </location>
</feature>
<feature type="transmembrane region" description="Helical" evidence="1">
    <location>
        <begin position="165"/>
        <end position="182"/>
    </location>
</feature>